<reference evidence="1" key="1">
    <citation type="submission" date="2019-04" db="EMBL/GenBank/DDBJ databases">
        <title>Microbes associate with the intestines of laboratory mice.</title>
        <authorList>
            <person name="Navarre W."/>
            <person name="Wong E."/>
            <person name="Huang K."/>
            <person name="Tropini C."/>
            <person name="Ng K."/>
            <person name="Yu B."/>
        </authorList>
    </citation>
    <scope>NUCLEOTIDE SEQUENCE</scope>
    <source>
        <strain evidence="1">NM04_E33</strain>
    </source>
</reference>
<evidence type="ECO:0000313" key="2">
    <source>
        <dbReference type="Proteomes" id="UP000306319"/>
    </source>
</evidence>
<accession>A0AC61RAG1</accession>
<dbReference type="EMBL" id="SRYB01000049">
    <property type="protein sequence ID" value="TGY75858.1"/>
    <property type="molecule type" value="Genomic_DNA"/>
</dbReference>
<proteinExistence type="predicted"/>
<gene>
    <name evidence="1" type="ORF">E5331_19340</name>
</gene>
<organism evidence="1 2">
    <name type="scientific">Lepagella muris</name>
    <dbReference type="NCBI Taxonomy" id="3032870"/>
    <lineage>
        <taxon>Bacteria</taxon>
        <taxon>Pseudomonadati</taxon>
        <taxon>Bacteroidota</taxon>
        <taxon>Bacteroidia</taxon>
        <taxon>Bacteroidales</taxon>
        <taxon>Muribaculaceae</taxon>
        <taxon>Lepagella</taxon>
    </lineage>
</organism>
<keyword evidence="2" id="KW-1185">Reference proteome</keyword>
<evidence type="ECO:0000313" key="1">
    <source>
        <dbReference type="EMBL" id="TGY75858.1"/>
    </source>
</evidence>
<sequence>MPPLAPCRNLPLEQRGLRQKDLASMLDKKESEISKWMRGTHNFTIETISQIEKVLGEPILQVIGV</sequence>
<dbReference type="Proteomes" id="UP000306319">
    <property type="component" value="Unassembled WGS sequence"/>
</dbReference>
<protein>
    <submittedName>
        <fullName evidence="1">XRE family transcriptional regulator</fullName>
    </submittedName>
</protein>
<name>A0AC61RAG1_9BACT</name>
<comment type="caution">
    <text evidence="1">The sequence shown here is derived from an EMBL/GenBank/DDBJ whole genome shotgun (WGS) entry which is preliminary data.</text>
</comment>